<dbReference type="Pfam" id="PF13568">
    <property type="entry name" value="OMP_b-brl_2"/>
    <property type="match status" value="1"/>
</dbReference>
<dbReference type="EMBL" id="JAPFQN010000005">
    <property type="protein sequence ID" value="MCX2743933.1"/>
    <property type="molecule type" value="Genomic_DNA"/>
</dbReference>
<organism evidence="2 3">
    <name type="scientific">Mangrovivirga halotolerans</name>
    <dbReference type="NCBI Taxonomy" id="2993936"/>
    <lineage>
        <taxon>Bacteria</taxon>
        <taxon>Pseudomonadati</taxon>
        <taxon>Bacteroidota</taxon>
        <taxon>Cytophagia</taxon>
        <taxon>Cytophagales</taxon>
        <taxon>Mangrovivirgaceae</taxon>
        <taxon>Mangrovivirga</taxon>
    </lineage>
</organism>
<dbReference type="InterPro" id="IPR025665">
    <property type="entry name" value="Beta-barrel_OMP_2"/>
</dbReference>
<dbReference type="InterPro" id="IPR011250">
    <property type="entry name" value="OMP/PagP_B-barrel"/>
</dbReference>
<accession>A0ABT3RQ60</accession>
<evidence type="ECO:0000313" key="3">
    <source>
        <dbReference type="Proteomes" id="UP001209885"/>
    </source>
</evidence>
<evidence type="ECO:0000313" key="2">
    <source>
        <dbReference type="EMBL" id="MCX2743933.1"/>
    </source>
</evidence>
<gene>
    <name evidence="2" type="ORF">OO013_08650</name>
</gene>
<reference evidence="2 3" key="1">
    <citation type="submission" date="2022-11" db="EMBL/GenBank/DDBJ databases">
        <title>The characterization of three novel Bacteroidetes species and genomic analysis of their roles in tidal elemental geochemical cycles.</title>
        <authorList>
            <person name="Ma K."/>
        </authorList>
    </citation>
    <scope>NUCLEOTIDE SEQUENCE [LARGE SCALE GENOMIC DNA]</scope>
    <source>
        <strain evidence="2 3">M17</strain>
    </source>
</reference>
<dbReference type="Proteomes" id="UP001209885">
    <property type="component" value="Unassembled WGS sequence"/>
</dbReference>
<feature type="domain" description="Outer membrane protein beta-barrel" evidence="1">
    <location>
        <begin position="21"/>
        <end position="173"/>
    </location>
</feature>
<evidence type="ECO:0000259" key="1">
    <source>
        <dbReference type="Pfam" id="PF13568"/>
    </source>
</evidence>
<keyword evidence="3" id="KW-1185">Reference proteome</keyword>
<comment type="caution">
    <text evidence="2">The sequence shown here is derived from an EMBL/GenBank/DDBJ whole genome shotgun (WGS) entry which is preliminary data.</text>
</comment>
<sequence length="195" mass="21868">MRKIAFLIIVITSFQIHSQTFEFGPHVLMSSSFIATDLEYDEQTSGSGIQVGLFGRLLTDKRLYFQAEINYDSKSATVSNIDETQVTDYNLKLRAIDSNILLGFKITDFDFGRFHLFAGPGLSSIIKDEVNINGTEYSKADIVKRSWDIHAGLGLDISILSFALRYQRTLTDLNNNPDHSLRLNTVLIGVGIKLL</sequence>
<protein>
    <submittedName>
        <fullName evidence="2">Porin family protein</fullName>
    </submittedName>
</protein>
<dbReference type="RefSeq" id="WP_266056402.1">
    <property type="nucleotide sequence ID" value="NZ_JAPFQN010000005.1"/>
</dbReference>
<name>A0ABT3RQ60_9BACT</name>
<proteinExistence type="predicted"/>
<dbReference type="SUPFAM" id="SSF56925">
    <property type="entry name" value="OMPA-like"/>
    <property type="match status" value="1"/>
</dbReference>